<dbReference type="Pfam" id="PF04075">
    <property type="entry name" value="F420H2_quin_red"/>
    <property type="match status" value="1"/>
</dbReference>
<dbReference type="Proteomes" id="UP001500804">
    <property type="component" value="Unassembled WGS sequence"/>
</dbReference>
<sequence>MTIRNPTPPRWLKPMNKLFLALRRTGLGMKELPVLTVPGRTSGKPRSTPLSVLDLDGQRYLLEGFPGADWARNVRAAGGRATLSVGKRREDVRLVELGPQEALPVLRAWPVRIADGAKIMADAGVVEAVTPEAFEAVAGRCGVFRVEPA</sequence>
<accession>A0ABP9NIR3</accession>
<dbReference type="EMBL" id="BAABJO010000006">
    <property type="protein sequence ID" value="GAA5117061.1"/>
    <property type="molecule type" value="Genomic_DNA"/>
</dbReference>
<evidence type="ECO:0000313" key="2">
    <source>
        <dbReference type="Proteomes" id="UP001500804"/>
    </source>
</evidence>
<organism evidence="1 2">
    <name type="scientific">Pseudonocardia adelaidensis</name>
    <dbReference type="NCBI Taxonomy" id="648754"/>
    <lineage>
        <taxon>Bacteria</taxon>
        <taxon>Bacillati</taxon>
        <taxon>Actinomycetota</taxon>
        <taxon>Actinomycetes</taxon>
        <taxon>Pseudonocardiales</taxon>
        <taxon>Pseudonocardiaceae</taxon>
        <taxon>Pseudonocardia</taxon>
    </lineage>
</organism>
<dbReference type="Gene3D" id="2.30.110.10">
    <property type="entry name" value="Electron Transport, Fmn-binding Protein, Chain A"/>
    <property type="match status" value="1"/>
</dbReference>
<dbReference type="RefSeq" id="WP_345604485.1">
    <property type="nucleotide sequence ID" value="NZ_BAABJO010000006.1"/>
</dbReference>
<dbReference type="InterPro" id="IPR004378">
    <property type="entry name" value="F420H2_quin_Rdtase"/>
</dbReference>
<protein>
    <submittedName>
        <fullName evidence="1">Nitroreductase family deazaflavin-dependent oxidoreductase</fullName>
    </submittedName>
</protein>
<gene>
    <name evidence="1" type="ORF">GCM10023320_18780</name>
</gene>
<keyword evidence="2" id="KW-1185">Reference proteome</keyword>
<proteinExistence type="predicted"/>
<comment type="caution">
    <text evidence="1">The sequence shown here is derived from an EMBL/GenBank/DDBJ whole genome shotgun (WGS) entry which is preliminary data.</text>
</comment>
<evidence type="ECO:0000313" key="1">
    <source>
        <dbReference type="EMBL" id="GAA5117061.1"/>
    </source>
</evidence>
<name>A0ABP9NIR3_9PSEU</name>
<reference evidence="2" key="1">
    <citation type="journal article" date="2019" name="Int. J. Syst. Evol. Microbiol.">
        <title>The Global Catalogue of Microorganisms (GCM) 10K type strain sequencing project: providing services to taxonomists for standard genome sequencing and annotation.</title>
        <authorList>
            <consortium name="The Broad Institute Genomics Platform"/>
            <consortium name="The Broad Institute Genome Sequencing Center for Infectious Disease"/>
            <person name="Wu L."/>
            <person name="Ma J."/>
        </authorList>
    </citation>
    <scope>NUCLEOTIDE SEQUENCE [LARGE SCALE GENOMIC DNA]</scope>
    <source>
        <strain evidence="2">JCM 18302</strain>
    </source>
</reference>
<dbReference type="InterPro" id="IPR012349">
    <property type="entry name" value="Split_barrel_FMN-bd"/>
</dbReference>